<evidence type="ECO:0000313" key="2">
    <source>
        <dbReference type="Proteomes" id="UP001054945"/>
    </source>
</evidence>
<dbReference type="EMBL" id="BPLR01015545">
    <property type="protein sequence ID" value="GIY76876.1"/>
    <property type="molecule type" value="Genomic_DNA"/>
</dbReference>
<organism evidence="1 2">
    <name type="scientific">Caerostris extrusa</name>
    <name type="common">Bark spider</name>
    <name type="synonym">Caerostris bankana</name>
    <dbReference type="NCBI Taxonomy" id="172846"/>
    <lineage>
        <taxon>Eukaryota</taxon>
        <taxon>Metazoa</taxon>
        <taxon>Ecdysozoa</taxon>
        <taxon>Arthropoda</taxon>
        <taxon>Chelicerata</taxon>
        <taxon>Arachnida</taxon>
        <taxon>Araneae</taxon>
        <taxon>Araneomorphae</taxon>
        <taxon>Entelegynae</taxon>
        <taxon>Araneoidea</taxon>
        <taxon>Araneidae</taxon>
        <taxon>Caerostris</taxon>
    </lineage>
</organism>
<dbReference type="Proteomes" id="UP001054945">
    <property type="component" value="Unassembled WGS sequence"/>
</dbReference>
<name>A0AAV4W4L9_CAEEX</name>
<keyword evidence="2" id="KW-1185">Reference proteome</keyword>
<protein>
    <submittedName>
        <fullName evidence="1">Uncharacterized protein</fullName>
    </submittedName>
</protein>
<sequence>MLHCVHLETARKQYLIRFLPRKEAENQDSVGSAGSYQDAGHRVASGGCQRGMGWVEGCSNAEKFSWRVGRQSFP</sequence>
<accession>A0AAV4W4L9</accession>
<reference evidence="1 2" key="1">
    <citation type="submission" date="2021-06" db="EMBL/GenBank/DDBJ databases">
        <title>Caerostris extrusa draft genome.</title>
        <authorList>
            <person name="Kono N."/>
            <person name="Arakawa K."/>
        </authorList>
    </citation>
    <scope>NUCLEOTIDE SEQUENCE [LARGE SCALE GENOMIC DNA]</scope>
</reference>
<comment type="caution">
    <text evidence="1">The sequence shown here is derived from an EMBL/GenBank/DDBJ whole genome shotgun (WGS) entry which is preliminary data.</text>
</comment>
<proteinExistence type="predicted"/>
<evidence type="ECO:0000313" key="1">
    <source>
        <dbReference type="EMBL" id="GIY76876.1"/>
    </source>
</evidence>
<dbReference type="AlphaFoldDB" id="A0AAV4W4L9"/>
<gene>
    <name evidence="1" type="ORF">CEXT_205701</name>
</gene>